<proteinExistence type="predicted"/>
<accession>A0A6C0AGE0</accession>
<protein>
    <submittedName>
        <fullName evidence="1">Uncharacterized protein</fullName>
    </submittedName>
</protein>
<sequence>MAHYALYLDSNINHILAKYNCPNIVFRLVWQYSPFSVRPEIINLKYSIKEEIYKRTLLKPITLANGLYFNDYDKERLNMLYKEHNSYQNIVNYIIRITNDDDFRAAVFSEPVSTRTLKLGPYVRFRQNLINDGFL</sequence>
<evidence type="ECO:0000313" key="1">
    <source>
        <dbReference type="EMBL" id="QHS78792.1"/>
    </source>
</evidence>
<reference evidence="1" key="1">
    <citation type="journal article" date="2020" name="Nature">
        <title>Giant virus diversity and host interactions through global metagenomics.</title>
        <authorList>
            <person name="Schulz F."/>
            <person name="Roux S."/>
            <person name="Paez-Espino D."/>
            <person name="Jungbluth S."/>
            <person name="Walsh D.A."/>
            <person name="Denef V.J."/>
            <person name="McMahon K.D."/>
            <person name="Konstantinidis K.T."/>
            <person name="Eloe-Fadrosh E.A."/>
            <person name="Kyrpides N.C."/>
            <person name="Woyke T."/>
        </authorList>
    </citation>
    <scope>NUCLEOTIDE SEQUENCE</scope>
    <source>
        <strain evidence="1">GVMAG-S-1024976-23</strain>
    </source>
</reference>
<organism evidence="1">
    <name type="scientific">viral metagenome</name>
    <dbReference type="NCBI Taxonomy" id="1070528"/>
    <lineage>
        <taxon>unclassified sequences</taxon>
        <taxon>metagenomes</taxon>
        <taxon>organismal metagenomes</taxon>
    </lineage>
</organism>
<name>A0A6C0AGE0_9ZZZZ</name>
<dbReference type="AlphaFoldDB" id="A0A6C0AGE0"/>
<dbReference type="EMBL" id="MN740604">
    <property type="protein sequence ID" value="QHS78792.1"/>
    <property type="molecule type" value="Genomic_DNA"/>
</dbReference>